<name>A0A1F5G9L8_9BACT</name>
<proteinExistence type="predicted"/>
<gene>
    <name evidence="1" type="ORF">A3D04_03210</name>
</gene>
<comment type="caution">
    <text evidence="1">The sequence shown here is derived from an EMBL/GenBank/DDBJ whole genome shotgun (WGS) entry which is preliminary data.</text>
</comment>
<dbReference type="EMBL" id="MFBD01000024">
    <property type="protein sequence ID" value="OGD88560.1"/>
    <property type="molecule type" value="Genomic_DNA"/>
</dbReference>
<protein>
    <submittedName>
        <fullName evidence="1">Uncharacterized protein</fullName>
    </submittedName>
</protein>
<reference evidence="1 2" key="1">
    <citation type="journal article" date="2016" name="Nat. Commun.">
        <title>Thousands of microbial genomes shed light on interconnected biogeochemical processes in an aquifer system.</title>
        <authorList>
            <person name="Anantharaman K."/>
            <person name="Brown C.T."/>
            <person name="Hug L.A."/>
            <person name="Sharon I."/>
            <person name="Castelle C.J."/>
            <person name="Probst A.J."/>
            <person name="Thomas B.C."/>
            <person name="Singh A."/>
            <person name="Wilkins M.J."/>
            <person name="Karaoz U."/>
            <person name="Brodie E.L."/>
            <person name="Williams K.H."/>
            <person name="Hubbard S.S."/>
            <person name="Banfield J.F."/>
        </authorList>
    </citation>
    <scope>NUCLEOTIDE SEQUENCE [LARGE SCALE GENOMIC DNA]</scope>
</reference>
<organism evidence="1 2">
    <name type="scientific">Candidatus Curtissbacteria bacterium RIFCSPHIGHO2_02_FULL_40_16b</name>
    <dbReference type="NCBI Taxonomy" id="1797714"/>
    <lineage>
        <taxon>Bacteria</taxon>
        <taxon>Candidatus Curtissiibacteriota</taxon>
    </lineage>
</organism>
<dbReference type="Proteomes" id="UP000177369">
    <property type="component" value="Unassembled WGS sequence"/>
</dbReference>
<accession>A0A1F5G9L8</accession>
<evidence type="ECO:0000313" key="1">
    <source>
        <dbReference type="EMBL" id="OGD88560.1"/>
    </source>
</evidence>
<dbReference type="AlphaFoldDB" id="A0A1F5G9L8"/>
<evidence type="ECO:0000313" key="2">
    <source>
        <dbReference type="Proteomes" id="UP000177369"/>
    </source>
</evidence>
<sequence length="144" mass="16283">MVERPDISVQNLIERSSQMPWGSDVVDQYRDVSDEELDLALQLGEFIQSRADDKGLGLRSLSNGEDWMRLVPEIIIGDLCFSDGNQNVKLLLKDVRNQINRGKFPGSKRQSLDIISRLMRTLGKGNKPHQLPKIPQRVAVSVSR</sequence>